<dbReference type="Pfam" id="PF00430">
    <property type="entry name" value="ATP-synt_B"/>
    <property type="match status" value="1"/>
</dbReference>
<accession>A0A839AIS7</accession>
<keyword evidence="6 15" id="KW-0812">Transmembrane</keyword>
<keyword evidence="17" id="KW-0175">Coiled coil</keyword>
<evidence type="ECO:0000313" key="20">
    <source>
        <dbReference type="Proteomes" id="UP000541109"/>
    </source>
</evidence>
<evidence type="ECO:0000256" key="11">
    <source>
        <dbReference type="ARBA" id="ARBA00023310"/>
    </source>
</evidence>
<dbReference type="InterPro" id="IPR050059">
    <property type="entry name" value="ATP_synthase_B_chain"/>
</dbReference>
<evidence type="ECO:0000256" key="3">
    <source>
        <dbReference type="ARBA" id="ARBA00022448"/>
    </source>
</evidence>
<evidence type="ECO:0000256" key="7">
    <source>
        <dbReference type="ARBA" id="ARBA00022781"/>
    </source>
</evidence>
<sequence length="189" mass="20104">MATTHGAESTSGETTAGTEVPHDAQATGSFPPFDSATFPSQLLWLAITFGVLYWAMTKVALPRISGILEDRRDRIAGDLAEANRLKQESDAAIAAYEQALAEARNRAHGIASDTRAKLKAETDARRRDAEAQLGKRLADAEERISEIKSAALSQVGDIATETTSALVEALIGKAPSKTELDKAVKAALK</sequence>
<evidence type="ECO:0000256" key="10">
    <source>
        <dbReference type="ARBA" id="ARBA00023136"/>
    </source>
</evidence>
<evidence type="ECO:0000256" key="2">
    <source>
        <dbReference type="ARBA" id="ARBA00005513"/>
    </source>
</evidence>
<evidence type="ECO:0000256" key="17">
    <source>
        <dbReference type="SAM" id="Coils"/>
    </source>
</evidence>
<keyword evidence="7 15" id="KW-0375">Hydrogen ion transport</keyword>
<dbReference type="RefSeq" id="WP_182166641.1">
    <property type="nucleotide sequence ID" value="NZ_JACFXV010000062.1"/>
</dbReference>
<evidence type="ECO:0000256" key="4">
    <source>
        <dbReference type="ARBA" id="ARBA00022475"/>
    </source>
</evidence>
<gene>
    <name evidence="15" type="primary">atpF</name>
    <name evidence="19" type="ORF">H2509_14915</name>
</gene>
<evidence type="ECO:0000256" key="13">
    <source>
        <dbReference type="ARBA" id="ARBA00025614"/>
    </source>
</evidence>
<keyword evidence="4 15" id="KW-1003">Cell membrane</keyword>
<keyword evidence="8 15" id="KW-1133">Transmembrane helix</keyword>
<comment type="subunit">
    <text evidence="14 15">F-type ATPases have 2 components, F(1) - the catalytic core - and F(0) - the membrane proton channel. F(1) has five subunits: alpha(3), beta(3), gamma(1), delta(1), epsilon(1). F(0) has three main subunits: a(1), b(2) and c(10-14). The alpha and beta chains form an alternating ring which encloses part of the gamma chain. F(1) is attached to F(0) by a central stalk formed by the gamma and epsilon chains, while a peripheral stalk is formed by the delta and b chains.</text>
</comment>
<feature type="compositionally biased region" description="Low complexity" evidence="18">
    <location>
        <begin position="1"/>
        <end position="19"/>
    </location>
</feature>
<feature type="region of interest" description="Disordered" evidence="18">
    <location>
        <begin position="1"/>
        <end position="28"/>
    </location>
</feature>
<name>A0A839AIS7_9HYPH</name>
<evidence type="ECO:0000256" key="14">
    <source>
        <dbReference type="ARBA" id="ARBA00025830"/>
    </source>
</evidence>
<evidence type="ECO:0000256" key="8">
    <source>
        <dbReference type="ARBA" id="ARBA00022989"/>
    </source>
</evidence>
<dbReference type="AlphaFoldDB" id="A0A839AIS7"/>
<dbReference type="GO" id="GO:0046961">
    <property type="term" value="F:proton-transporting ATPase activity, rotational mechanism"/>
    <property type="evidence" value="ECO:0007669"/>
    <property type="project" value="TreeGrafter"/>
</dbReference>
<feature type="transmembrane region" description="Helical" evidence="15">
    <location>
        <begin position="42"/>
        <end position="61"/>
    </location>
</feature>
<keyword evidence="3 15" id="KW-0813">Transport</keyword>
<dbReference type="GO" id="GO:0046933">
    <property type="term" value="F:proton-transporting ATP synthase activity, rotational mechanism"/>
    <property type="evidence" value="ECO:0007669"/>
    <property type="project" value="UniProtKB-UniRule"/>
</dbReference>
<keyword evidence="10 15" id="KW-0472">Membrane</keyword>
<dbReference type="PANTHER" id="PTHR33445:SF1">
    <property type="entry name" value="ATP SYNTHASE SUBUNIT B"/>
    <property type="match status" value="1"/>
</dbReference>
<proteinExistence type="inferred from homology"/>
<dbReference type="NCBIfam" id="NF006612">
    <property type="entry name" value="PRK09174.1"/>
    <property type="match status" value="1"/>
</dbReference>
<keyword evidence="5 15" id="KW-0138">CF(0)</keyword>
<evidence type="ECO:0000256" key="16">
    <source>
        <dbReference type="RuleBase" id="RU003848"/>
    </source>
</evidence>
<evidence type="ECO:0000256" key="9">
    <source>
        <dbReference type="ARBA" id="ARBA00023065"/>
    </source>
</evidence>
<keyword evidence="11 15" id="KW-0066">ATP synthesis</keyword>
<evidence type="ECO:0000256" key="1">
    <source>
        <dbReference type="ARBA" id="ARBA00004377"/>
    </source>
</evidence>
<comment type="similarity">
    <text evidence="2 15 16">Belongs to the ATPase B chain family.</text>
</comment>
<evidence type="ECO:0000313" key="19">
    <source>
        <dbReference type="EMBL" id="MBA5778419.1"/>
    </source>
</evidence>
<evidence type="ECO:0000256" key="6">
    <source>
        <dbReference type="ARBA" id="ARBA00022692"/>
    </source>
</evidence>
<evidence type="ECO:0000256" key="5">
    <source>
        <dbReference type="ARBA" id="ARBA00022547"/>
    </source>
</evidence>
<comment type="function">
    <text evidence="13">Component of the F(0) channel, it forms part of the peripheral stalk, linking F(1) to F(0). The b'-subunit is a diverged and duplicated form of b found in plants and photosynthetic bacteria.</text>
</comment>
<evidence type="ECO:0000256" key="12">
    <source>
        <dbReference type="ARBA" id="ARBA00025198"/>
    </source>
</evidence>
<comment type="function">
    <text evidence="12 15">F(1)F(0) ATP synthase produces ATP from ADP in the presence of a proton or sodium gradient. F-type ATPases consist of two structural domains, F(1) containing the extramembraneous catalytic core and F(0) containing the membrane proton channel, linked together by a central stalk and a peripheral stalk. During catalysis, ATP synthesis in the catalytic domain of F(1) is coupled via a rotary mechanism of the central stalk subunits to proton translocation.</text>
</comment>
<dbReference type="GO" id="GO:0005886">
    <property type="term" value="C:plasma membrane"/>
    <property type="evidence" value="ECO:0007669"/>
    <property type="project" value="UniProtKB-SubCell"/>
</dbReference>
<evidence type="ECO:0000256" key="18">
    <source>
        <dbReference type="SAM" id="MobiDB-lite"/>
    </source>
</evidence>
<dbReference type="EMBL" id="JACFXV010000062">
    <property type="protein sequence ID" value="MBA5778419.1"/>
    <property type="molecule type" value="Genomic_DNA"/>
</dbReference>
<feature type="coiled-coil region" evidence="17">
    <location>
        <begin position="79"/>
        <end position="106"/>
    </location>
</feature>
<organism evidence="19 20">
    <name type="scientific">Stappia albiluteola</name>
    <dbReference type="NCBI Taxonomy" id="2758565"/>
    <lineage>
        <taxon>Bacteria</taxon>
        <taxon>Pseudomonadati</taxon>
        <taxon>Pseudomonadota</taxon>
        <taxon>Alphaproteobacteria</taxon>
        <taxon>Hyphomicrobiales</taxon>
        <taxon>Stappiaceae</taxon>
        <taxon>Stappia</taxon>
    </lineage>
</organism>
<dbReference type="GO" id="GO:0045259">
    <property type="term" value="C:proton-transporting ATP synthase complex"/>
    <property type="evidence" value="ECO:0007669"/>
    <property type="project" value="UniProtKB-KW"/>
</dbReference>
<dbReference type="InterPro" id="IPR002146">
    <property type="entry name" value="ATP_synth_b/b'su_bac/chlpt"/>
</dbReference>
<evidence type="ECO:0000256" key="15">
    <source>
        <dbReference type="HAMAP-Rule" id="MF_01398"/>
    </source>
</evidence>
<protein>
    <recommendedName>
        <fullName evidence="15">ATP synthase subunit b</fullName>
    </recommendedName>
    <alternativeName>
        <fullName evidence="15">ATP synthase F(0) sector subunit b</fullName>
    </alternativeName>
    <alternativeName>
        <fullName evidence="15">ATPase subunit I</fullName>
    </alternativeName>
    <alternativeName>
        <fullName evidence="15">F-type ATPase subunit b</fullName>
        <shortName evidence="15">F-ATPase subunit b</shortName>
    </alternativeName>
</protein>
<comment type="caution">
    <text evidence="19">The sequence shown here is derived from an EMBL/GenBank/DDBJ whole genome shotgun (WGS) entry which is preliminary data.</text>
</comment>
<reference evidence="19 20" key="1">
    <citation type="submission" date="2020-07" db="EMBL/GenBank/DDBJ databases">
        <title>Stappia sp., F7233, whole genome shotgun sequencing project.</title>
        <authorList>
            <person name="Jiang S."/>
            <person name="Liu Z.W."/>
            <person name="Du Z.J."/>
        </authorList>
    </citation>
    <scope>NUCLEOTIDE SEQUENCE [LARGE SCALE GENOMIC DNA]</scope>
    <source>
        <strain evidence="19 20">F7233</strain>
    </source>
</reference>
<keyword evidence="20" id="KW-1185">Reference proteome</keyword>
<dbReference type="HAMAP" id="MF_01398">
    <property type="entry name" value="ATP_synth_b_bprime"/>
    <property type="match status" value="1"/>
</dbReference>
<dbReference type="CDD" id="cd06503">
    <property type="entry name" value="ATP-synt_Fo_b"/>
    <property type="match status" value="1"/>
</dbReference>
<keyword evidence="9 15" id="KW-0406">Ion transport</keyword>
<comment type="subcellular location">
    <subcellularLocation>
        <location evidence="1">Cell inner membrane</location>
        <topology evidence="1">Single-pass membrane protein</topology>
    </subcellularLocation>
    <subcellularLocation>
        <location evidence="15">Cell membrane</location>
        <topology evidence="15">Single-pass membrane protein</topology>
    </subcellularLocation>
</comment>
<dbReference type="PANTHER" id="PTHR33445">
    <property type="entry name" value="ATP SYNTHASE SUBUNIT B', CHLOROPLASTIC"/>
    <property type="match status" value="1"/>
</dbReference>
<dbReference type="Proteomes" id="UP000541109">
    <property type="component" value="Unassembled WGS sequence"/>
</dbReference>